<dbReference type="InterPro" id="IPR011009">
    <property type="entry name" value="Kinase-like_dom_sf"/>
</dbReference>
<evidence type="ECO:0000313" key="2">
    <source>
        <dbReference type="EMBL" id="OAA34153.1"/>
    </source>
</evidence>
<dbReference type="SUPFAM" id="SSF56112">
    <property type="entry name" value="Protein kinase-like (PK-like)"/>
    <property type="match status" value="1"/>
</dbReference>
<sequence>MATLLRYEIEHYVTSIRENDHHARFTVRRNGKVFYIEISPSNFVNSPVMTNKYLSYLEVLKSGREELDDIYDTDVYEWLMPPFEPFFAELAPSPAGDPLKVRVTLKEYLFPEFFCFSLDILDEKLRPRFIPTTESPYRPSFVRFDDDLHDDLEKWTALYDPAGIILSDNNSTDALFKSPKKVLIDNEQTECFFKPCYSSVQAIQELEAYKKIHAAGLNLDSQFNLCHLYGIVIDDCDFILGLLLTYVDCGGRPLSTRVHPDEHDDPPAAMRRDWIDQLEATLAALHKNDIIWGDVKAENVLIDTNNNAWMIDFGGGYTEGWVAKDVAGTVAGDWAGMAELKKLLLPLKRIDDEYQRLER</sequence>
<dbReference type="STRING" id="1081105.A0A166VXZ3"/>
<proteinExistence type="predicted"/>
<dbReference type="GO" id="GO:0004672">
    <property type="term" value="F:protein kinase activity"/>
    <property type="evidence" value="ECO:0007669"/>
    <property type="project" value="InterPro"/>
</dbReference>
<dbReference type="Pfam" id="PF00069">
    <property type="entry name" value="Pkinase"/>
    <property type="match status" value="1"/>
</dbReference>
<comment type="caution">
    <text evidence="2">The sequence shown here is derived from an EMBL/GenBank/DDBJ whole genome shotgun (WGS) entry which is preliminary data.</text>
</comment>
<name>A0A166VXZ3_METRR</name>
<dbReference type="Proteomes" id="UP000243498">
    <property type="component" value="Unassembled WGS sequence"/>
</dbReference>
<accession>A0A166VXZ3</accession>
<gene>
    <name evidence="2" type="ORF">NOR_08647</name>
</gene>
<dbReference type="GO" id="GO:0005524">
    <property type="term" value="F:ATP binding"/>
    <property type="evidence" value="ECO:0007669"/>
    <property type="project" value="InterPro"/>
</dbReference>
<organism evidence="2 3">
    <name type="scientific">Metarhizium rileyi (strain RCEF 4871)</name>
    <name type="common">Nomuraea rileyi</name>
    <dbReference type="NCBI Taxonomy" id="1649241"/>
    <lineage>
        <taxon>Eukaryota</taxon>
        <taxon>Fungi</taxon>
        <taxon>Dikarya</taxon>
        <taxon>Ascomycota</taxon>
        <taxon>Pezizomycotina</taxon>
        <taxon>Sordariomycetes</taxon>
        <taxon>Hypocreomycetidae</taxon>
        <taxon>Hypocreales</taxon>
        <taxon>Clavicipitaceae</taxon>
        <taxon>Metarhizium</taxon>
    </lineage>
</organism>
<keyword evidence="3" id="KW-1185">Reference proteome</keyword>
<evidence type="ECO:0000259" key="1">
    <source>
        <dbReference type="Pfam" id="PF00069"/>
    </source>
</evidence>
<protein>
    <submittedName>
        <fullName evidence="2">Protein kinase-like domain protein</fullName>
    </submittedName>
</protein>
<dbReference type="InterPro" id="IPR000719">
    <property type="entry name" value="Prot_kinase_dom"/>
</dbReference>
<reference evidence="2 3" key="1">
    <citation type="journal article" date="2016" name="Genome Biol. Evol.">
        <title>Divergent and convergent evolution of fungal pathogenicity.</title>
        <authorList>
            <person name="Shang Y."/>
            <person name="Xiao G."/>
            <person name="Zheng P."/>
            <person name="Cen K."/>
            <person name="Zhan S."/>
            <person name="Wang C."/>
        </authorList>
    </citation>
    <scope>NUCLEOTIDE SEQUENCE [LARGE SCALE GENOMIC DNA]</scope>
    <source>
        <strain evidence="2 3">RCEF 4871</strain>
    </source>
</reference>
<dbReference type="OMA" id="DKNDDAW"/>
<dbReference type="EMBL" id="AZHC01000061">
    <property type="protein sequence ID" value="OAA34153.1"/>
    <property type="molecule type" value="Genomic_DNA"/>
</dbReference>
<feature type="domain" description="Protein kinase" evidence="1">
    <location>
        <begin position="222"/>
        <end position="314"/>
    </location>
</feature>
<evidence type="ECO:0000313" key="3">
    <source>
        <dbReference type="Proteomes" id="UP000243498"/>
    </source>
</evidence>
<dbReference type="OrthoDB" id="4062651at2759"/>
<dbReference type="AlphaFoldDB" id="A0A166VXZ3"/>
<dbReference type="Gene3D" id="1.10.510.10">
    <property type="entry name" value="Transferase(Phosphotransferase) domain 1"/>
    <property type="match status" value="1"/>
</dbReference>